<evidence type="ECO:0000313" key="2">
    <source>
        <dbReference type="EMBL" id="CAH0369319.1"/>
    </source>
</evidence>
<comment type="caution">
    <text evidence="2">The sequence shown here is derived from an EMBL/GenBank/DDBJ whole genome shotgun (WGS) entry which is preliminary data.</text>
</comment>
<feature type="chain" id="PRO_5035150288" evidence="1">
    <location>
        <begin position="20"/>
        <end position="128"/>
    </location>
</feature>
<accession>A0A8J2SMV6</accession>
<evidence type="ECO:0000313" key="3">
    <source>
        <dbReference type="Proteomes" id="UP000789595"/>
    </source>
</evidence>
<dbReference type="Proteomes" id="UP000789595">
    <property type="component" value="Unassembled WGS sequence"/>
</dbReference>
<protein>
    <submittedName>
        <fullName evidence="2">Uncharacterized protein</fullName>
    </submittedName>
</protein>
<keyword evidence="3" id="KW-1185">Reference proteome</keyword>
<gene>
    <name evidence="2" type="ORF">PECAL_2P24390</name>
</gene>
<evidence type="ECO:0000256" key="1">
    <source>
        <dbReference type="SAM" id="SignalP"/>
    </source>
</evidence>
<dbReference type="AlphaFoldDB" id="A0A8J2SMV6"/>
<feature type="signal peptide" evidence="1">
    <location>
        <begin position="1"/>
        <end position="19"/>
    </location>
</feature>
<organism evidence="2 3">
    <name type="scientific">Pelagomonas calceolata</name>
    <dbReference type="NCBI Taxonomy" id="35677"/>
    <lineage>
        <taxon>Eukaryota</taxon>
        <taxon>Sar</taxon>
        <taxon>Stramenopiles</taxon>
        <taxon>Ochrophyta</taxon>
        <taxon>Pelagophyceae</taxon>
        <taxon>Pelagomonadales</taxon>
        <taxon>Pelagomonadaceae</taxon>
        <taxon>Pelagomonas</taxon>
    </lineage>
</organism>
<keyword evidence="1" id="KW-0732">Signal</keyword>
<proteinExistence type="predicted"/>
<reference evidence="2" key="1">
    <citation type="submission" date="2021-11" db="EMBL/GenBank/DDBJ databases">
        <authorList>
            <consortium name="Genoscope - CEA"/>
            <person name="William W."/>
        </authorList>
    </citation>
    <scope>NUCLEOTIDE SEQUENCE</scope>
</reference>
<name>A0A8J2SMV6_9STRA</name>
<dbReference type="EMBL" id="CAKKNE010000002">
    <property type="protein sequence ID" value="CAH0369319.1"/>
    <property type="molecule type" value="Genomic_DNA"/>
</dbReference>
<sequence>MRALHVVLRSACVMGAVVALTRPVGEPARVTAVARGGAVITGLNGKPPLSAIDDARHAATPAERAQLDRELLVGLRGEVRPIRDLVSRTGDVIRYGPHAFSPGHDYMAGLSVDAARVGDELQFHVREA</sequence>